<reference evidence="2" key="1">
    <citation type="journal article" date="2014" name="Front. Microbiol.">
        <title>High frequency of phylogenetically diverse reductive dehalogenase-homologous genes in deep subseafloor sedimentary metagenomes.</title>
        <authorList>
            <person name="Kawai M."/>
            <person name="Futagami T."/>
            <person name="Toyoda A."/>
            <person name="Takaki Y."/>
            <person name="Nishi S."/>
            <person name="Hori S."/>
            <person name="Arai W."/>
            <person name="Tsubouchi T."/>
            <person name="Morono Y."/>
            <person name="Uchiyama I."/>
            <person name="Ito T."/>
            <person name="Fujiyama A."/>
            <person name="Inagaki F."/>
            <person name="Takami H."/>
        </authorList>
    </citation>
    <scope>NUCLEOTIDE SEQUENCE</scope>
    <source>
        <strain evidence="2">Expedition CK06-06</strain>
    </source>
</reference>
<evidence type="ECO:0000256" key="1">
    <source>
        <dbReference type="SAM" id="Phobius"/>
    </source>
</evidence>
<keyword evidence="1" id="KW-0472">Membrane</keyword>
<comment type="caution">
    <text evidence="2">The sequence shown here is derived from an EMBL/GenBank/DDBJ whole genome shotgun (WGS) entry which is preliminary data.</text>
</comment>
<feature type="non-terminal residue" evidence="2">
    <location>
        <position position="146"/>
    </location>
</feature>
<keyword evidence="1" id="KW-1133">Transmembrane helix</keyword>
<name>X1PDN6_9ZZZZ</name>
<organism evidence="2">
    <name type="scientific">marine sediment metagenome</name>
    <dbReference type="NCBI Taxonomy" id="412755"/>
    <lineage>
        <taxon>unclassified sequences</taxon>
        <taxon>metagenomes</taxon>
        <taxon>ecological metagenomes</taxon>
    </lineage>
</organism>
<evidence type="ECO:0000313" key="2">
    <source>
        <dbReference type="EMBL" id="GAI54432.1"/>
    </source>
</evidence>
<sequence>MRGILPTFVDTKYNIIRSEERRLAKAVAKKIVKMPEITVWAFMIPFIFVFNLLRYKRTTETFTLNFLFTKRLALDAALDIIKEGLQRQDVVVRINDKTRNILASDTQGVYSEKIRMKQMNEINLLLDHYLKLFEAEGKNYKSLVKK</sequence>
<feature type="transmembrane region" description="Helical" evidence="1">
    <location>
        <begin position="37"/>
        <end position="53"/>
    </location>
</feature>
<proteinExistence type="predicted"/>
<dbReference type="AlphaFoldDB" id="X1PDN6"/>
<dbReference type="EMBL" id="BARV01040482">
    <property type="protein sequence ID" value="GAI54432.1"/>
    <property type="molecule type" value="Genomic_DNA"/>
</dbReference>
<gene>
    <name evidence="2" type="ORF">S06H3_61661</name>
</gene>
<accession>X1PDN6</accession>
<keyword evidence="1" id="KW-0812">Transmembrane</keyword>
<protein>
    <submittedName>
        <fullName evidence="2">Uncharacterized protein</fullName>
    </submittedName>
</protein>
<dbReference type="NCBIfam" id="NF038143">
    <property type="entry name" value="HYxxLL"/>
    <property type="match status" value="1"/>
</dbReference>